<dbReference type="KEGG" id="pspc:Strain318_002836"/>
<dbReference type="RefSeq" id="WP_367886365.1">
    <property type="nucleotide sequence ID" value="NZ_CP130612.1"/>
</dbReference>
<sequence length="113" mass="12051">MLPIPVTLDAPSDYQILPPEGAPPPANACMVLRARLDVTHVSGDTLHFSDMQIITQPAGAPRCEHRGPGRVVVADNPEIVALEMRRNRVLTAGAAVLVIPMVAASALLLYFFG</sequence>
<evidence type="ECO:0000256" key="1">
    <source>
        <dbReference type="SAM" id="Phobius"/>
    </source>
</evidence>
<accession>A0AA49Q5Q5</accession>
<gene>
    <name evidence="2" type="ORF">Strain138_002836</name>
    <name evidence="3" type="ORF">Strain318_002836</name>
</gene>
<dbReference type="Proteomes" id="UP001229955">
    <property type="component" value="Chromosome"/>
</dbReference>
<evidence type="ECO:0000313" key="4">
    <source>
        <dbReference type="Proteomes" id="UP001229955"/>
    </source>
</evidence>
<feature type="transmembrane region" description="Helical" evidence="1">
    <location>
        <begin position="89"/>
        <end position="112"/>
    </location>
</feature>
<name>A0AA49Q5Q5_9BACT</name>
<protein>
    <submittedName>
        <fullName evidence="2">Uncharacterized protein</fullName>
    </submittedName>
</protein>
<evidence type="ECO:0000313" key="3">
    <source>
        <dbReference type="EMBL" id="WKW16420.1"/>
    </source>
</evidence>
<evidence type="ECO:0000313" key="2">
    <source>
        <dbReference type="EMBL" id="WKW13513.1"/>
    </source>
</evidence>
<proteinExistence type="predicted"/>
<dbReference type="EMBL" id="CP130613">
    <property type="protein sequence ID" value="WKW16420.1"/>
    <property type="molecule type" value="Genomic_DNA"/>
</dbReference>
<organism evidence="2">
    <name type="scientific">Pseudogemmatithrix spongiicola</name>
    <dbReference type="NCBI Taxonomy" id="3062599"/>
    <lineage>
        <taxon>Bacteria</taxon>
        <taxon>Pseudomonadati</taxon>
        <taxon>Gemmatimonadota</taxon>
        <taxon>Gemmatimonadia</taxon>
        <taxon>Gemmatimonadales</taxon>
        <taxon>Gemmatimonadaceae</taxon>
        <taxon>Pseudogemmatithrix</taxon>
    </lineage>
</organism>
<keyword evidence="1" id="KW-0812">Transmembrane</keyword>
<reference evidence="2" key="1">
    <citation type="submission" date="2023-07" db="EMBL/GenBank/DDBJ databases">
        <authorList>
            <person name="Haufschild T."/>
            <person name="Kallscheuer N."/>
            <person name="Hammer J."/>
            <person name="Kohn T."/>
            <person name="Kabuu M."/>
            <person name="Jogler M."/>
            <person name="Wohfarth N."/>
            <person name="Heuer A."/>
            <person name="Rohde M."/>
            <person name="van Teeseling M.C.F."/>
            <person name="Jogler C."/>
        </authorList>
    </citation>
    <scope>NUCLEOTIDE SEQUENCE</scope>
    <source>
        <strain evidence="2">Strain 138</strain>
        <strain evidence="3">Strain 318</strain>
    </source>
</reference>
<accession>A0AA49K1W4</accession>
<keyword evidence="1" id="KW-0472">Membrane</keyword>
<keyword evidence="4" id="KW-1185">Reference proteome</keyword>
<dbReference type="AlphaFoldDB" id="A0AA49Q5Q5"/>
<dbReference type="EMBL" id="CP130612">
    <property type="protein sequence ID" value="WKW13513.1"/>
    <property type="molecule type" value="Genomic_DNA"/>
</dbReference>
<keyword evidence="1" id="KW-1133">Transmembrane helix</keyword>